<dbReference type="Pfam" id="PF15456">
    <property type="entry name" value="Uds1"/>
    <property type="match status" value="1"/>
</dbReference>
<proteinExistence type="predicted"/>
<comment type="caution">
    <text evidence="5">The sequence shown here is derived from an EMBL/GenBank/DDBJ whole genome shotgun (WGS) entry which is preliminary data.</text>
</comment>
<feature type="region of interest" description="Disordered" evidence="2">
    <location>
        <begin position="842"/>
        <end position="862"/>
    </location>
</feature>
<dbReference type="OrthoDB" id="5569911at2759"/>
<evidence type="ECO:0000259" key="4">
    <source>
        <dbReference type="Pfam" id="PF25078"/>
    </source>
</evidence>
<feature type="coiled-coil region" evidence="1">
    <location>
        <begin position="502"/>
        <end position="557"/>
    </location>
</feature>
<organism evidence="5 6">
    <name type="scientific">Protomyces lactucae-debilis</name>
    <dbReference type="NCBI Taxonomy" id="2754530"/>
    <lineage>
        <taxon>Eukaryota</taxon>
        <taxon>Fungi</taxon>
        <taxon>Dikarya</taxon>
        <taxon>Ascomycota</taxon>
        <taxon>Taphrinomycotina</taxon>
        <taxon>Taphrinomycetes</taxon>
        <taxon>Taphrinales</taxon>
        <taxon>Protomycetaceae</taxon>
        <taxon>Protomyces</taxon>
    </lineage>
</organism>
<feature type="domain" description="DUF7801" evidence="4">
    <location>
        <begin position="618"/>
        <end position="789"/>
    </location>
</feature>
<evidence type="ECO:0000259" key="3">
    <source>
        <dbReference type="Pfam" id="PF15456"/>
    </source>
</evidence>
<reference evidence="5 6" key="1">
    <citation type="submission" date="2016-07" db="EMBL/GenBank/DDBJ databases">
        <title>Pervasive Adenine N6-methylation of Active Genes in Fungi.</title>
        <authorList>
            <consortium name="DOE Joint Genome Institute"/>
            <person name="Mondo S.J."/>
            <person name="Dannebaum R.O."/>
            <person name="Kuo R.C."/>
            <person name="Labutti K."/>
            <person name="Haridas S."/>
            <person name="Kuo A."/>
            <person name="Salamov A."/>
            <person name="Ahrendt S.R."/>
            <person name="Lipzen A."/>
            <person name="Sullivan W."/>
            <person name="Andreopoulos W.B."/>
            <person name="Clum A."/>
            <person name="Lindquist E."/>
            <person name="Daum C."/>
            <person name="Ramamoorthy G.K."/>
            <person name="Gryganskyi A."/>
            <person name="Culley D."/>
            <person name="Magnuson J.K."/>
            <person name="James T.Y."/>
            <person name="O'Malley M.A."/>
            <person name="Stajich J.E."/>
            <person name="Spatafora J.W."/>
            <person name="Visel A."/>
            <person name="Grigoriev I.V."/>
        </authorList>
    </citation>
    <scope>NUCLEOTIDE SEQUENCE [LARGE SCALE GENOMIC DNA]</scope>
    <source>
        <strain evidence="5 6">12-1054</strain>
    </source>
</reference>
<feature type="compositionally biased region" description="Acidic residues" evidence="2">
    <location>
        <begin position="295"/>
        <end position="304"/>
    </location>
</feature>
<name>A0A1Y2F079_PROLT</name>
<dbReference type="InterPro" id="IPR029191">
    <property type="entry name" value="Uds1"/>
</dbReference>
<feature type="coiled-coil region" evidence="1">
    <location>
        <begin position="590"/>
        <end position="692"/>
    </location>
</feature>
<gene>
    <name evidence="5" type="ORF">BCR37DRAFT_382763</name>
</gene>
<accession>A0A1Y2F079</accession>
<feature type="region of interest" description="Disordered" evidence="2">
    <location>
        <begin position="1"/>
        <end position="27"/>
    </location>
</feature>
<dbReference type="InterPro" id="IPR056703">
    <property type="entry name" value="DUF7801"/>
</dbReference>
<dbReference type="EMBL" id="MCFI01000020">
    <property type="protein sequence ID" value="ORY77301.1"/>
    <property type="molecule type" value="Genomic_DNA"/>
</dbReference>
<feature type="region of interest" description="Disordered" evidence="2">
    <location>
        <begin position="290"/>
        <end position="310"/>
    </location>
</feature>
<dbReference type="Pfam" id="PF25078">
    <property type="entry name" value="DUF7801"/>
    <property type="match status" value="1"/>
</dbReference>
<feature type="compositionally biased region" description="Polar residues" evidence="2">
    <location>
        <begin position="1"/>
        <end position="11"/>
    </location>
</feature>
<dbReference type="AlphaFoldDB" id="A0A1Y2F079"/>
<feature type="domain" description="Up-regulated during septation protein 1" evidence="3">
    <location>
        <begin position="82"/>
        <end position="193"/>
    </location>
</feature>
<keyword evidence="1" id="KW-0175">Coiled coil</keyword>
<dbReference type="Proteomes" id="UP000193685">
    <property type="component" value="Unassembled WGS sequence"/>
</dbReference>
<dbReference type="STRING" id="56484.A0A1Y2F079"/>
<evidence type="ECO:0000256" key="2">
    <source>
        <dbReference type="SAM" id="MobiDB-lite"/>
    </source>
</evidence>
<dbReference type="OMA" id="IDDYEVM"/>
<evidence type="ECO:0000313" key="5">
    <source>
        <dbReference type="EMBL" id="ORY77301.1"/>
    </source>
</evidence>
<dbReference type="RefSeq" id="XP_040722922.1">
    <property type="nucleotide sequence ID" value="XM_040869951.1"/>
</dbReference>
<dbReference type="GeneID" id="63786550"/>
<keyword evidence="6" id="KW-1185">Reference proteome</keyword>
<protein>
    <submittedName>
        <fullName evidence="5">Up-regulated during septation-domain-containing protein</fullName>
    </submittedName>
</protein>
<evidence type="ECO:0000256" key="1">
    <source>
        <dbReference type="SAM" id="Coils"/>
    </source>
</evidence>
<evidence type="ECO:0000313" key="6">
    <source>
        <dbReference type="Proteomes" id="UP000193685"/>
    </source>
</evidence>
<sequence>MPSHNTGSAYTFPNMDPRQSDKMLIDQYGPPMAPPALVLLESNAKDAATSTTRFSSKDSATPDSPAFRNSLLLDASDELGLQFLVSAAAFDSAEYTVLSLEEVERLKREHILLKSRIESSTRKLALESKVRDASQNLVKLHQTRNKRLSKQAEEQLHVASRKVDELATELWRLQRREATTRQQLMEHTAGVLSRSVRQAEQLRQLATYQDFDEAHLYLDASVSFQSGHDGSHESTAMEDSAHKEVNLARERSWVREESTPKPDLVTTEVVMRAEARLRDTHKQLRSFLDHKASQQDEDDEEADEASSGQRLEQQVAKLDESLLTFQEQHLQQKEERLLLEEQQEKLLKALWDALKGDPLVEVTQDVLVAKVQELQAALQTLTEERAQLTANKDEADEQHAAAMKDLQALYEKELDEVQDKLDDIHEQHDLKVREVQSLSSKVRDHEGTIEKHSNDLTHAHSQLDELVQREATLKNAALTDRSLAKQHEETLAQMLQTTSTTRSADADALQKQRQRADELEKQVNKHQSEVRIHRDRLEMKDQEVLQLQARVEELKKEHEGNLLDVSKKHEASLIELSDLTQDRNAIVAKLQGKDRELAAAQQALSEAQTKIDQLETQVKAFEEQETMLKELEKDVLELTKANAVLKAELEALQGSQAERDVAQAQASRDALVMTLEAEKASMQEQIVELTTRHASLMDDLGHAQRMVETTRTAQRETQRGDDKQKAFEARCELLQTELDAMLMEYEAMTRSALFYESQRTKSENKSDALMEKVVTLEAQVADFQVQTLGLVGGKDAGPVEPPTTAQLRKEFRKLVQNLRGEHARREQQDYLEIKRLEKLLLDSQGHQPMGSPSVPQTPSLLT</sequence>
<feature type="compositionally biased region" description="Polar residues" evidence="2">
    <location>
        <begin position="853"/>
        <end position="862"/>
    </location>
</feature>